<name>A0A2W7U637_9FLAO</name>
<dbReference type="EMBL" id="QKXH01000009">
    <property type="protein sequence ID" value="PZX92709.1"/>
    <property type="molecule type" value="Genomic_DNA"/>
</dbReference>
<dbReference type="AlphaFoldDB" id="A0A2W7U637"/>
<dbReference type="InterPro" id="IPR013022">
    <property type="entry name" value="Xyl_isomerase-like_TIM-brl"/>
</dbReference>
<evidence type="ECO:0000313" key="3">
    <source>
        <dbReference type="Proteomes" id="UP000249177"/>
    </source>
</evidence>
<dbReference type="Pfam" id="PF01261">
    <property type="entry name" value="AP_endonuc_2"/>
    <property type="match status" value="1"/>
</dbReference>
<sequence>MMPIFGTTILSFIPNWSTEGGRYAIEKTAEYGFDMLEIILPASLDFNPKKTKKQLDKNGILGRCTLNLPTDCHIPFHPEQAITIIKSALDKVAEMDGDFLGGVLHSAIGTFTGNPCTPDEKVILLQVFEDVAHYAKQRNVTIAPEPINRYESYVFTSADEVLDMIEHLDQPNIGLHLDTFHMNIEERNFYDPIIRAGNHLKHVHITESDRGMTGEGNVHWDDFFKALATINYQGPLVLENFSSQISALVGPTSLWRPSKYNSEDLAKGSLLFMKEMVDKWYNKSLSRIKVTI</sequence>
<dbReference type="Gene3D" id="3.20.20.150">
    <property type="entry name" value="Divalent-metal-dependent TIM barrel enzymes"/>
    <property type="match status" value="1"/>
</dbReference>
<reference evidence="2 3" key="1">
    <citation type="submission" date="2018-06" db="EMBL/GenBank/DDBJ databases">
        <title>Flavobacterium sp IMCC34762, genome.</title>
        <authorList>
            <person name="Joung Y."/>
            <person name="Cho J."/>
            <person name="Song J."/>
        </authorList>
    </citation>
    <scope>NUCLEOTIDE SEQUENCE [LARGE SCALE GENOMIC DNA]</scope>
    <source>
        <strain evidence="2 3">IMCC34762</strain>
    </source>
</reference>
<protein>
    <submittedName>
        <fullName evidence="2">Sugar phosphate isomerase/epimerase</fullName>
    </submittedName>
</protein>
<dbReference type="InterPro" id="IPR036237">
    <property type="entry name" value="Xyl_isomerase-like_sf"/>
</dbReference>
<dbReference type="OrthoDB" id="9801426at2"/>
<proteinExistence type="predicted"/>
<dbReference type="PANTHER" id="PTHR12110:SF41">
    <property type="entry name" value="INOSOSE DEHYDRATASE"/>
    <property type="match status" value="1"/>
</dbReference>
<keyword evidence="2" id="KW-0413">Isomerase</keyword>
<evidence type="ECO:0000259" key="1">
    <source>
        <dbReference type="Pfam" id="PF01261"/>
    </source>
</evidence>
<dbReference type="InterPro" id="IPR050312">
    <property type="entry name" value="IolE/XylAMocC-like"/>
</dbReference>
<dbReference type="SUPFAM" id="SSF51658">
    <property type="entry name" value="Xylose isomerase-like"/>
    <property type="match status" value="1"/>
</dbReference>
<accession>A0A2W7U637</accession>
<dbReference type="PANTHER" id="PTHR12110">
    <property type="entry name" value="HYDROXYPYRUVATE ISOMERASE"/>
    <property type="match status" value="1"/>
</dbReference>
<keyword evidence="3" id="KW-1185">Reference proteome</keyword>
<evidence type="ECO:0000313" key="2">
    <source>
        <dbReference type="EMBL" id="PZX92709.1"/>
    </source>
</evidence>
<organism evidence="2 3">
    <name type="scientific">Flavobacterium aquariorum</name>
    <dbReference type="NCBI Taxonomy" id="2217670"/>
    <lineage>
        <taxon>Bacteria</taxon>
        <taxon>Pseudomonadati</taxon>
        <taxon>Bacteroidota</taxon>
        <taxon>Flavobacteriia</taxon>
        <taxon>Flavobacteriales</taxon>
        <taxon>Flavobacteriaceae</taxon>
        <taxon>Flavobacterium</taxon>
    </lineage>
</organism>
<dbReference type="Proteomes" id="UP000249177">
    <property type="component" value="Unassembled WGS sequence"/>
</dbReference>
<comment type="caution">
    <text evidence="2">The sequence shown here is derived from an EMBL/GenBank/DDBJ whole genome shotgun (WGS) entry which is preliminary data.</text>
</comment>
<gene>
    <name evidence="2" type="ORF">DOS84_14745</name>
</gene>
<dbReference type="GO" id="GO:0016853">
    <property type="term" value="F:isomerase activity"/>
    <property type="evidence" value="ECO:0007669"/>
    <property type="project" value="UniProtKB-KW"/>
</dbReference>
<feature type="domain" description="Xylose isomerase-like TIM barrel" evidence="1">
    <location>
        <begin position="26"/>
        <end position="275"/>
    </location>
</feature>